<accession>A0ABN8NVD5</accession>
<name>A0ABN8NVD5_9CNID</name>
<organism evidence="2 3">
    <name type="scientific">Porites lobata</name>
    <dbReference type="NCBI Taxonomy" id="104759"/>
    <lineage>
        <taxon>Eukaryota</taxon>
        <taxon>Metazoa</taxon>
        <taxon>Cnidaria</taxon>
        <taxon>Anthozoa</taxon>
        <taxon>Hexacorallia</taxon>
        <taxon>Scleractinia</taxon>
        <taxon>Fungiina</taxon>
        <taxon>Poritidae</taxon>
        <taxon>Porites</taxon>
    </lineage>
</organism>
<protein>
    <submittedName>
        <fullName evidence="2">Uncharacterized protein</fullName>
    </submittedName>
</protein>
<reference evidence="2 3" key="1">
    <citation type="submission" date="2022-05" db="EMBL/GenBank/DDBJ databases">
        <authorList>
            <consortium name="Genoscope - CEA"/>
            <person name="William W."/>
        </authorList>
    </citation>
    <scope>NUCLEOTIDE SEQUENCE [LARGE SCALE GENOMIC DNA]</scope>
</reference>
<keyword evidence="1" id="KW-0812">Transmembrane</keyword>
<feature type="transmembrane region" description="Helical" evidence="1">
    <location>
        <begin position="55"/>
        <end position="79"/>
    </location>
</feature>
<evidence type="ECO:0000313" key="3">
    <source>
        <dbReference type="Proteomes" id="UP001159405"/>
    </source>
</evidence>
<feature type="non-terminal residue" evidence="2">
    <location>
        <position position="1"/>
    </location>
</feature>
<keyword evidence="1" id="KW-1133">Transmembrane helix</keyword>
<keyword evidence="3" id="KW-1185">Reference proteome</keyword>
<feature type="transmembrane region" description="Helical" evidence="1">
    <location>
        <begin position="20"/>
        <end position="43"/>
    </location>
</feature>
<comment type="caution">
    <text evidence="2">The sequence shown here is derived from an EMBL/GenBank/DDBJ whole genome shotgun (WGS) entry which is preliminary data.</text>
</comment>
<gene>
    <name evidence="2" type="ORF">PLOB_00029305</name>
</gene>
<keyword evidence="1" id="KW-0472">Membrane</keyword>
<evidence type="ECO:0000313" key="2">
    <source>
        <dbReference type="EMBL" id="CAH3122250.1"/>
    </source>
</evidence>
<feature type="transmembrane region" description="Helical" evidence="1">
    <location>
        <begin position="91"/>
        <end position="111"/>
    </location>
</feature>
<proteinExistence type="predicted"/>
<dbReference type="Proteomes" id="UP001159405">
    <property type="component" value="Unassembled WGS sequence"/>
</dbReference>
<dbReference type="EMBL" id="CALNXK010000037">
    <property type="protein sequence ID" value="CAH3122250.1"/>
    <property type="molecule type" value="Genomic_DNA"/>
</dbReference>
<sequence length="122" mass="13783">HIFVFQFNFRGIKLHRKELYTSLSLAIASFLFGALTNDFISIINVEMPENSTHEFTFSILLLHCASFALALLGFIYNNLAEKEIGTKIGKVSVALNLGLFIPRIILELVFIEFRPEEMATAT</sequence>
<evidence type="ECO:0000256" key="1">
    <source>
        <dbReference type="SAM" id="Phobius"/>
    </source>
</evidence>